<dbReference type="Gene3D" id="2.60.120.200">
    <property type="match status" value="1"/>
</dbReference>
<dbReference type="EMBL" id="BMPI01000096">
    <property type="protein sequence ID" value="GGM84365.1"/>
    <property type="molecule type" value="Genomic_DNA"/>
</dbReference>
<protein>
    <submittedName>
        <fullName evidence="3">Uncharacterized protein</fullName>
    </submittedName>
</protein>
<feature type="transmembrane region" description="Helical" evidence="2">
    <location>
        <begin position="500"/>
        <end position="524"/>
    </location>
</feature>
<feature type="transmembrane region" description="Helical" evidence="2">
    <location>
        <begin position="436"/>
        <end position="458"/>
    </location>
</feature>
<organism evidence="3 4">
    <name type="scientific">Dactylosporangium sucinum</name>
    <dbReference type="NCBI Taxonomy" id="1424081"/>
    <lineage>
        <taxon>Bacteria</taxon>
        <taxon>Bacillati</taxon>
        <taxon>Actinomycetota</taxon>
        <taxon>Actinomycetes</taxon>
        <taxon>Micromonosporales</taxon>
        <taxon>Micromonosporaceae</taxon>
        <taxon>Dactylosporangium</taxon>
    </lineage>
</organism>
<keyword evidence="2" id="KW-0812">Transmembrane</keyword>
<gene>
    <name evidence="3" type="ORF">GCM10007977_102360</name>
</gene>
<feature type="compositionally biased region" description="Gly residues" evidence="1">
    <location>
        <begin position="251"/>
        <end position="270"/>
    </location>
</feature>
<dbReference type="GO" id="GO:0005886">
    <property type="term" value="C:plasma membrane"/>
    <property type="evidence" value="ECO:0007669"/>
    <property type="project" value="UniProtKB-SubCell"/>
</dbReference>
<feature type="transmembrane region" description="Helical" evidence="2">
    <location>
        <begin position="363"/>
        <end position="389"/>
    </location>
</feature>
<keyword evidence="4" id="KW-1185">Reference proteome</keyword>
<feature type="region of interest" description="Disordered" evidence="1">
    <location>
        <begin position="248"/>
        <end position="283"/>
    </location>
</feature>
<dbReference type="PANTHER" id="PTHR37305:SF1">
    <property type="entry name" value="MEMBRANE PROTEIN"/>
    <property type="match status" value="1"/>
</dbReference>
<dbReference type="RefSeq" id="WP_190257373.1">
    <property type="nucleotide sequence ID" value="NZ_BMPI01000096.1"/>
</dbReference>
<keyword evidence="2" id="KW-1133">Transmembrane helix</keyword>
<dbReference type="Proteomes" id="UP000642070">
    <property type="component" value="Unassembled WGS sequence"/>
</dbReference>
<comment type="caution">
    <text evidence="3">The sequence shown here is derived from an EMBL/GenBank/DDBJ whole genome shotgun (WGS) entry which is preliminary data.</text>
</comment>
<feature type="transmembrane region" description="Helical" evidence="2">
    <location>
        <begin position="322"/>
        <end position="342"/>
    </location>
</feature>
<name>A0A917X5Y2_9ACTN</name>
<dbReference type="PANTHER" id="PTHR37305">
    <property type="entry name" value="INTEGRAL MEMBRANE PROTEIN-RELATED"/>
    <property type="match status" value="1"/>
</dbReference>
<feature type="transmembrane region" description="Helical" evidence="2">
    <location>
        <begin position="21"/>
        <end position="42"/>
    </location>
</feature>
<reference evidence="3" key="2">
    <citation type="submission" date="2020-09" db="EMBL/GenBank/DDBJ databases">
        <authorList>
            <person name="Sun Q."/>
            <person name="Ohkuma M."/>
        </authorList>
    </citation>
    <scope>NUCLEOTIDE SEQUENCE</scope>
    <source>
        <strain evidence="3">JCM 19831</strain>
    </source>
</reference>
<dbReference type="AlphaFoldDB" id="A0A917X5Y2"/>
<reference evidence="3" key="1">
    <citation type="journal article" date="2014" name="Int. J. Syst. Evol. Microbiol.">
        <title>Complete genome sequence of Corynebacterium casei LMG S-19264T (=DSM 44701T), isolated from a smear-ripened cheese.</title>
        <authorList>
            <consortium name="US DOE Joint Genome Institute (JGI-PGF)"/>
            <person name="Walter F."/>
            <person name="Albersmeier A."/>
            <person name="Kalinowski J."/>
            <person name="Ruckert C."/>
        </authorList>
    </citation>
    <scope>NUCLEOTIDE SEQUENCE</scope>
    <source>
        <strain evidence="3">JCM 19831</strain>
    </source>
</reference>
<dbReference type="GO" id="GO:0140359">
    <property type="term" value="F:ABC-type transporter activity"/>
    <property type="evidence" value="ECO:0007669"/>
    <property type="project" value="InterPro"/>
</dbReference>
<evidence type="ECO:0000256" key="1">
    <source>
        <dbReference type="SAM" id="MobiDB-lite"/>
    </source>
</evidence>
<proteinExistence type="predicted"/>
<feature type="transmembrane region" description="Helical" evidence="2">
    <location>
        <begin position="409"/>
        <end position="429"/>
    </location>
</feature>
<sequence length="529" mass="52524">MTAYLRALAAEWTKFRTMRGWVAAVMVAAGLIVGLGLLPGLGGSCGKNGPGSECVLPVGPGGEEVTDSFTFVHQPLAGDGSVTVRLTGLTGRLPGTDSGGPRPGLVPWAKAGLIVRAATTPGAAYAAVMMTGANGVRLQYDFTHDVAGKPGSVSAEAPRWLRLTRAGDTVTAAESTDGVAWTTVGSARLTGLPSTVEAGLFVTSPQYAEEVDDGLGAGAMGGPSHATGVFDRLALAGGWQGDAWKTDVIGAAGGPGGDPGGGAGAPGGAPSGPSGPGTVAAAPDLTTGAERAGDTLRLTGSGDIAPAVPGAAGIGVTISSTLVGTFAGLIVVVVLGAVFVTAEYRRGLIRTTFAASPHRVRLLVAKATVVGGVTFVAGLVAAAVVVTLGQDVLRGNGVYLHPASTATEVRVVAGTAALLAVAAVLALALGTLLRRGVTAVTTAVVVIVMPYLLAMTVLPTPAGEWVLRVSPAAAFALQQASPAYPQVANLYIPANGYYPLAPWAGLAVLAGWAAVALMAAAALLRKRDA</sequence>
<evidence type="ECO:0000313" key="4">
    <source>
        <dbReference type="Proteomes" id="UP000642070"/>
    </source>
</evidence>
<evidence type="ECO:0000313" key="3">
    <source>
        <dbReference type="EMBL" id="GGM84365.1"/>
    </source>
</evidence>
<evidence type="ECO:0000256" key="2">
    <source>
        <dbReference type="SAM" id="Phobius"/>
    </source>
</evidence>
<accession>A0A917X5Y2</accession>
<keyword evidence="2" id="KW-0472">Membrane</keyword>